<dbReference type="Proteomes" id="UP000824533">
    <property type="component" value="Linkage Group LG01"/>
</dbReference>
<name>A0ACC1DJH4_9NEOP</name>
<keyword evidence="2" id="KW-1185">Reference proteome</keyword>
<dbReference type="EMBL" id="CM034387">
    <property type="protein sequence ID" value="KAJ0184124.1"/>
    <property type="molecule type" value="Genomic_DNA"/>
</dbReference>
<evidence type="ECO:0000313" key="2">
    <source>
        <dbReference type="Proteomes" id="UP000824533"/>
    </source>
</evidence>
<protein>
    <submittedName>
        <fullName evidence="1">Uncharacterized protein</fullName>
    </submittedName>
</protein>
<proteinExistence type="predicted"/>
<accession>A0ACC1DJH4</accession>
<organism evidence="1 2">
    <name type="scientific">Dendrolimus kikuchii</name>
    <dbReference type="NCBI Taxonomy" id="765133"/>
    <lineage>
        <taxon>Eukaryota</taxon>
        <taxon>Metazoa</taxon>
        <taxon>Ecdysozoa</taxon>
        <taxon>Arthropoda</taxon>
        <taxon>Hexapoda</taxon>
        <taxon>Insecta</taxon>
        <taxon>Pterygota</taxon>
        <taxon>Neoptera</taxon>
        <taxon>Endopterygota</taxon>
        <taxon>Lepidoptera</taxon>
        <taxon>Glossata</taxon>
        <taxon>Ditrysia</taxon>
        <taxon>Bombycoidea</taxon>
        <taxon>Lasiocampidae</taxon>
        <taxon>Dendrolimus</taxon>
    </lineage>
</organism>
<sequence>MKPSVVTDADAGVGVGWCGVGSFGVSFRPPRTPLRGATGARRGAGEGAAAARTSRLRPRSSPIKKGLRATPRTRSPSASPLRALDAASSASRSMFSELRARSDAVSFGYSPRPPAEPLRLLAGEHPRREGGLFTSAPLRAAPAPPSLHPADTATASPGTNEVNDGTMPKADLAAPCACDAAGASPSPPAPRALSAGQDAKWSWYGGVRALRDSHVRLVLRQLRHVARLNRALDRAAALDRGFSNQGGPATIKH</sequence>
<evidence type="ECO:0000313" key="1">
    <source>
        <dbReference type="EMBL" id="KAJ0184124.1"/>
    </source>
</evidence>
<gene>
    <name evidence="1" type="ORF">K1T71_000547</name>
</gene>
<reference evidence="1 2" key="1">
    <citation type="journal article" date="2021" name="Front. Genet.">
        <title>Chromosome-Level Genome Assembly Reveals Significant Gene Expansion in the Toll and IMD Signaling Pathways of Dendrolimus kikuchii.</title>
        <authorList>
            <person name="Zhou J."/>
            <person name="Wu P."/>
            <person name="Xiong Z."/>
            <person name="Liu N."/>
            <person name="Zhao N."/>
            <person name="Ji M."/>
            <person name="Qiu Y."/>
            <person name="Yang B."/>
        </authorList>
    </citation>
    <scope>NUCLEOTIDE SEQUENCE [LARGE SCALE GENOMIC DNA]</scope>
    <source>
        <strain evidence="1">Ann1</strain>
    </source>
</reference>
<comment type="caution">
    <text evidence="1">The sequence shown here is derived from an EMBL/GenBank/DDBJ whole genome shotgun (WGS) entry which is preliminary data.</text>
</comment>